<dbReference type="Gene3D" id="3.40.50.1980">
    <property type="entry name" value="Nitrogenase molybdenum iron protein domain"/>
    <property type="match status" value="2"/>
</dbReference>
<dbReference type="InterPro" id="IPR050902">
    <property type="entry name" value="ABC_Transporter_SBP"/>
</dbReference>
<gene>
    <name evidence="2" type="ORF">CALK_0354</name>
</gene>
<comment type="caution">
    <text evidence="2">The sequence shown here is derived from an EMBL/GenBank/DDBJ whole genome shotgun (WGS) entry which is preliminary data.</text>
</comment>
<dbReference type="PANTHER" id="PTHR30535:SF34">
    <property type="entry name" value="MOLYBDATE-BINDING PROTEIN MOLA"/>
    <property type="match status" value="1"/>
</dbReference>
<accession>U7D9V0</accession>
<dbReference type="eggNOG" id="COG0614">
    <property type="taxonomic scope" value="Bacteria"/>
</dbReference>
<feature type="domain" description="Fe/B12 periplasmic-binding" evidence="1">
    <location>
        <begin position="29"/>
        <end position="273"/>
    </location>
</feature>
<dbReference type="AlphaFoldDB" id="U7D9V0"/>
<dbReference type="Pfam" id="PF01497">
    <property type="entry name" value="Peripla_BP_2"/>
    <property type="match status" value="1"/>
</dbReference>
<dbReference type="RefSeq" id="WP_022635897.1">
    <property type="nucleotide sequence ID" value="NZ_ASJR01000002.1"/>
</dbReference>
<evidence type="ECO:0000313" key="2">
    <source>
        <dbReference type="EMBL" id="ERP39184.1"/>
    </source>
</evidence>
<evidence type="ECO:0000259" key="1">
    <source>
        <dbReference type="PROSITE" id="PS50983"/>
    </source>
</evidence>
<sequence length="273" mass="30355">MKESLTIVDKKCFFLLLMLVLQMHAEDLRIVSLSPAIDNYLASLGKTEYIVGTTSHSTVEDAQVVGDVLSLNVETVLRLQPDYILTTPITPQNKRTLLEQAGATVHVFDTPRSFSDLCRQYIAVASLVGDSLSAEKLCDSLLAQTDSLNKVSATHDGPTVFFQIGKDPLFTITQHSFIHDYLSLCGAKNIAADAVRGNYSMETLYRHNPDVIIATTMGQSQEKIRQYWQDHPSLKAVATDNVFIMDADSVCSPSPPMFMDVLFRINRILETHQ</sequence>
<name>U7D9V0_9BACT</name>
<dbReference type="EMBL" id="ASJR01000002">
    <property type="protein sequence ID" value="ERP39184.1"/>
    <property type="molecule type" value="Genomic_DNA"/>
</dbReference>
<proteinExistence type="predicted"/>
<keyword evidence="3" id="KW-1185">Reference proteome</keyword>
<reference evidence="2 3" key="1">
    <citation type="journal article" date="2013" name="Environ. Microbiol.">
        <title>Genome analysis of Chitinivibrio alkaliphilus gen. nov., sp. nov., a novel extremely haloalkaliphilic anaerobic chitinolytic bacterium from the candidate phylum Termite Group 3.</title>
        <authorList>
            <person name="Sorokin D.Y."/>
            <person name="Gumerov V.M."/>
            <person name="Rakitin A.L."/>
            <person name="Beletsky A.V."/>
            <person name="Damste J.S."/>
            <person name="Muyzer G."/>
            <person name="Mardanov A.V."/>
            <person name="Ravin N.V."/>
        </authorList>
    </citation>
    <scope>NUCLEOTIDE SEQUENCE [LARGE SCALE GENOMIC DNA]</scope>
    <source>
        <strain evidence="2 3">ACht1</strain>
    </source>
</reference>
<evidence type="ECO:0000313" key="3">
    <source>
        <dbReference type="Proteomes" id="UP000017148"/>
    </source>
</evidence>
<dbReference type="PROSITE" id="PS50983">
    <property type="entry name" value="FE_B12_PBP"/>
    <property type="match status" value="1"/>
</dbReference>
<dbReference type="Proteomes" id="UP000017148">
    <property type="component" value="Unassembled WGS sequence"/>
</dbReference>
<dbReference type="PANTHER" id="PTHR30535">
    <property type="entry name" value="VITAMIN B12-BINDING PROTEIN"/>
    <property type="match status" value="1"/>
</dbReference>
<dbReference type="OrthoDB" id="9816357at2"/>
<dbReference type="STRING" id="1313304.CALK_0354"/>
<dbReference type="InterPro" id="IPR002491">
    <property type="entry name" value="ABC_transptr_periplasmic_BD"/>
</dbReference>
<protein>
    <submittedName>
        <fullName evidence="2">ABC transporter, periplasmic substrate-binding protein</fullName>
    </submittedName>
</protein>
<dbReference type="SUPFAM" id="SSF53807">
    <property type="entry name" value="Helical backbone' metal receptor"/>
    <property type="match status" value="1"/>
</dbReference>
<dbReference type="GO" id="GO:0071281">
    <property type="term" value="P:cellular response to iron ion"/>
    <property type="evidence" value="ECO:0007669"/>
    <property type="project" value="TreeGrafter"/>
</dbReference>
<organism evidence="2 3">
    <name type="scientific">Chitinivibrio alkaliphilus ACht1</name>
    <dbReference type="NCBI Taxonomy" id="1313304"/>
    <lineage>
        <taxon>Bacteria</taxon>
        <taxon>Pseudomonadati</taxon>
        <taxon>Fibrobacterota</taxon>
        <taxon>Chitinivibrionia</taxon>
        <taxon>Chitinivibrionales</taxon>
        <taxon>Chitinivibrionaceae</taxon>
        <taxon>Chitinivibrio</taxon>
    </lineage>
</organism>